<dbReference type="RefSeq" id="XP_036634080.1">
    <property type="nucleotide sequence ID" value="XM_036772607.1"/>
</dbReference>
<feature type="compositionally biased region" description="Acidic residues" evidence="1">
    <location>
        <begin position="224"/>
        <end position="234"/>
    </location>
</feature>
<comment type="caution">
    <text evidence="2">The sequence shown here is derived from an EMBL/GenBank/DDBJ whole genome shotgun (WGS) entry which is preliminary data.</text>
</comment>
<gene>
    <name evidence="2" type="ORF">PC9H_003007</name>
</gene>
<evidence type="ECO:0000313" key="3">
    <source>
        <dbReference type="Proteomes" id="UP000623687"/>
    </source>
</evidence>
<feature type="compositionally biased region" description="Basic and acidic residues" evidence="1">
    <location>
        <begin position="7"/>
        <end position="16"/>
    </location>
</feature>
<dbReference type="Proteomes" id="UP000623687">
    <property type="component" value="Unassembled WGS sequence"/>
</dbReference>
<organism evidence="2 3">
    <name type="scientific">Pleurotus ostreatus</name>
    <name type="common">Oyster mushroom</name>
    <name type="synonym">White-rot fungus</name>
    <dbReference type="NCBI Taxonomy" id="5322"/>
    <lineage>
        <taxon>Eukaryota</taxon>
        <taxon>Fungi</taxon>
        <taxon>Dikarya</taxon>
        <taxon>Basidiomycota</taxon>
        <taxon>Agaricomycotina</taxon>
        <taxon>Agaricomycetes</taxon>
        <taxon>Agaricomycetidae</taxon>
        <taxon>Agaricales</taxon>
        <taxon>Pleurotineae</taxon>
        <taxon>Pleurotaceae</taxon>
        <taxon>Pleurotus</taxon>
    </lineage>
</organism>
<dbReference type="OrthoDB" id="3070110at2759"/>
<feature type="region of interest" description="Disordered" evidence="1">
    <location>
        <begin position="197"/>
        <end position="234"/>
    </location>
</feature>
<keyword evidence="3" id="KW-1185">Reference proteome</keyword>
<accession>A0A8H7A1J0</accession>
<protein>
    <submittedName>
        <fullName evidence="2">Uncharacterized protein</fullName>
    </submittedName>
</protein>
<evidence type="ECO:0000256" key="1">
    <source>
        <dbReference type="SAM" id="MobiDB-lite"/>
    </source>
</evidence>
<feature type="compositionally biased region" description="Low complexity" evidence="1">
    <location>
        <begin position="207"/>
        <end position="217"/>
    </location>
</feature>
<dbReference type="AlphaFoldDB" id="A0A8H7A1J0"/>
<sequence>MKSAAAKLKEEDKSYTEKPSSSTAHGSHPLKQTQKSHAIRLLKACQSTSIQGISLRVPEGKGVTKGAEGGRPLAKIKTKFLAMITCICGKDVINGDELPRATPVEGDPNISDPWNYQHNVHLDPIDYGIPLNWANHIDIQSYLSEAQLDYTETTISDYMLFKQEPPIVALKRLRSWGIRPHLDETHLRHLEQVMQAGTTAHRRRLEPSSTTATAPSPQSLKEEVNEEEPPAYSC</sequence>
<proteinExistence type="predicted"/>
<reference evidence="2" key="1">
    <citation type="submission" date="2019-07" db="EMBL/GenBank/DDBJ databases">
        <authorList>
            <person name="Palmer J.M."/>
        </authorList>
    </citation>
    <scope>NUCLEOTIDE SEQUENCE</scope>
    <source>
        <strain evidence="2">PC9</strain>
    </source>
</reference>
<dbReference type="VEuPathDB" id="FungiDB:PC9H_003007"/>
<dbReference type="GeneID" id="59372825"/>
<evidence type="ECO:0000313" key="2">
    <source>
        <dbReference type="EMBL" id="KAF7436181.1"/>
    </source>
</evidence>
<dbReference type="EMBL" id="JACETU010000002">
    <property type="protein sequence ID" value="KAF7436181.1"/>
    <property type="molecule type" value="Genomic_DNA"/>
</dbReference>
<name>A0A8H7A1J0_PLEOS</name>
<feature type="region of interest" description="Disordered" evidence="1">
    <location>
        <begin position="1"/>
        <end position="35"/>
    </location>
</feature>
<feature type="compositionally biased region" description="Polar residues" evidence="1">
    <location>
        <begin position="17"/>
        <end position="35"/>
    </location>
</feature>